<dbReference type="AlphaFoldDB" id="A0A7S3Y3P7"/>
<accession>A0A7S3Y3P7</accession>
<feature type="region of interest" description="Disordered" evidence="1">
    <location>
        <begin position="47"/>
        <end position="72"/>
    </location>
</feature>
<dbReference type="CDD" id="cd02440">
    <property type="entry name" value="AdoMet_MTases"/>
    <property type="match status" value="1"/>
</dbReference>
<dbReference type="Gene3D" id="3.40.50.150">
    <property type="entry name" value="Vaccinia Virus protein VP39"/>
    <property type="match status" value="1"/>
</dbReference>
<sequence length="358" mass="39300">MAKGKNKGKAVKKGDLPDKICKSCGRPFSWRKKWEKVWDEVQYCSDRCRGSRGSSTSKQNSWPLRLPSTGGNAGLSKSRRDFFLAAPATFCSIAGVLTQGLQPAEAKEKQLRFTKKEIEESLDDPDWEEALPFSRSDFARLDQSDDAIFYSEPKFVEHIDESAIKALENFYATFLAETSQRMYGGKKNLDVLDLCSSWVSHLPATYNGRGSRVAGLGMNTQELQRNPQLTDYVVQDLNKNPILPYEDNSFDAVVCALSIDYLTRPLSVMKQVARVLRPGGSAAVVFSNRLFLTKAVGLWTGKTDLDHVLTVGSYFHYGAPGAFDPPRACDLSPPGGGGGDPLFAVTGQKKNGPPAPGT</sequence>
<dbReference type="GO" id="GO:0008757">
    <property type="term" value="F:S-adenosylmethionine-dependent methyltransferase activity"/>
    <property type="evidence" value="ECO:0007669"/>
    <property type="project" value="InterPro"/>
</dbReference>
<evidence type="ECO:0000256" key="1">
    <source>
        <dbReference type="SAM" id="MobiDB-lite"/>
    </source>
</evidence>
<organism evidence="3">
    <name type="scientific">Heterosigma akashiwo</name>
    <name type="common">Chromophytic alga</name>
    <name type="synonym">Heterosigma carterae</name>
    <dbReference type="NCBI Taxonomy" id="2829"/>
    <lineage>
        <taxon>Eukaryota</taxon>
        <taxon>Sar</taxon>
        <taxon>Stramenopiles</taxon>
        <taxon>Ochrophyta</taxon>
        <taxon>Raphidophyceae</taxon>
        <taxon>Chattonellales</taxon>
        <taxon>Chattonellaceae</taxon>
        <taxon>Heterosigma</taxon>
    </lineage>
</organism>
<gene>
    <name evidence="3" type="ORF">HAKA00212_LOCUS18953</name>
</gene>
<feature type="domain" description="Methyltransferase type 11" evidence="2">
    <location>
        <begin position="221"/>
        <end position="283"/>
    </location>
</feature>
<proteinExistence type="predicted"/>
<protein>
    <recommendedName>
        <fullName evidence="2">Methyltransferase type 11 domain-containing protein</fullName>
    </recommendedName>
</protein>
<dbReference type="SUPFAM" id="SSF53335">
    <property type="entry name" value="S-adenosyl-L-methionine-dependent methyltransferases"/>
    <property type="match status" value="1"/>
</dbReference>
<dbReference type="Pfam" id="PF08241">
    <property type="entry name" value="Methyltransf_11"/>
    <property type="match status" value="1"/>
</dbReference>
<dbReference type="PANTHER" id="PTHR43036:SF1">
    <property type="entry name" value="S-ADENOSYL-L-METHIONINE-DEPENDENT METHYLTRANSFERASES SUPERFAMILY PROTEIN"/>
    <property type="match status" value="1"/>
</dbReference>
<dbReference type="InterPro" id="IPR017136">
    <property type="entry name" value="UCP037205"/>
</dbReference>
<evidence type="ECO:0000313" key="3">
    <source>
        <dbReference type="EMBL" id="CAE0640134.1"/>
    </source>
</evidence>
<name>A0A7S3Y3P7_HETAK</name>
<dbReference type="EMBL" id="HBIU01041790">
    <property type="protein sequence ID" value="CAE0640134.1"/>
    <property type="molecule type" value="Transcribed_RNA"/>
</dbReference>
<feature type="region of interest" description="Disordered" evidence="1">
    <location>
        <begin position="328"/>
        <end position="358"/>
    </location>
</feature>
<dbReference type="InterPro" id="IPR013216">
    <property type="entry name" value="Methyltransf_11"/>
</dbReference>
<evidence type="ECO:0000259" key="2">
    <source>
        <dbReference type="Pfam" id="PF08241"/>
    </source>
</evidence>
<dbReference type="InterPro" id="IPR029063">
    <property type="entry name" value="SAM-dependent_MTases_sf"/>
</dbReference>
<reference evidence="3" key="1">
    <citation type="submission" date="2021-01" db="EMBL/GenBank/DDBJ databases">
        <authorList>
            <person name="Corre E."/>
            <person name="Pelletier E."/>
            <person name="Niang G."/>
            <person name="Scheremetjew M."/>
            <person name="Finn R."/>
            <person name="Kale V."/>
            <person name="Holt S."/>
            <person name="Cochrane G."/>
            <person name="Meng A."/>
            <person name="Brown T."/>
            <person name="Cohen L."/>
        </authorList>
    </citation>
    <scope>NUCLEOTIDE SEQUENCE</scope>
    <source>
        <strain evidence="3">CCMP3107</strain>
    </source>
</reference>
<dbReference type="PANTHER" id="PTHR43036">
    <property type="entry name" value="OSJNBB0011N17.9 PROTEIN"/>
    <property type="match status" value="1"/>
</dbReference>
<dbReference type="Pfam" id="PF10013">
    <property type="entry name" value="DUF2256"/>
    <property type="match status" value="1"/>
</dbReference>